<feature type="transmembrane region" description="Helical" evidence="2">
    <location>
        <begin position="74"/>
        <end position="91"/>
    </location>
</feature>
<evidence type="ECO:0008006" key="5">
    <source>
        <dbReference type="Google" id="ProtNLM"/>
    </source>
</evidence>
<sequence length="477" mass="49931">MGALVLATGAPAAYVAGFAVFKVAGRRMPRLAGARPVQTSWRLATSPLWLCGLALLVYGLGLQSYVLTRIPPSLVVPMYGPVMLVLLLISVSNFGERVGMGETRAFLVLVLALLSLAAAGDMLDGHRPPSGAGPWDASAPLWRIAAVVGPSVLIPLWLFTVRDKAVSGRHAKRVTGVAYGLGAGVVVGCAESSGASIGRLLRHAPRDWEAVLLTPHPYVVVVAGLLGAALAHIGLQRCRLSVVIIVLAVGSKASLWLTGILVYGQPFPQGPARFALTGLGLALAVGAVLLIPRHEPEDREAMVATNTVRRAPRRKDGAYATPEGKPRASSTPGTRASSAPQPPQTTPQPQTATQPQTAPQPRTTTVPTASRTVPTFAAPVPLPQDDPNVLFTPPAPTAAAPPAPDPSVWDTPPAPDAPAAPDLSSWAAPAAPGRSIWDVPTATEPQPEPERRPELKAPRLPRRARSAAAMRKPSDRR</sequence>
<dbReference type="RefSeq" id="WP_378259005.1">
    <property type="nucleotide sequence ID" value="NZ_JBHSIT010000007.1"/>
</dbReference>
<accession>A0ABV9U461</accession>
<feature type="transmembrane region" description="Helical" evidence="2">
    <location>
        <begin position="242"/>
        <end position="262"/>
    </location>
</feature>
<feature type="compositionally biased region" description="Basic and acidic residues" evidence="1">
    <location>
        <begin position="448"/>
        <end position="457"/>
    </location>
</feature>
<dbReference type="EMBL" id="JBHSIT010000007">
    <property type="protein sequence ID" value="MFC4910574.1"/>
    <property type="molecule type" value="Genomic_DNA"/>
</dbReference>
<evidence type="ECO:0000256" key="1">
    <source>
        <dbReference type="SAM" id="MobiDB-lite"/>
    </source>
</evidence>
<feature type="transmembrane region" description="Helical" evidence="2">
    <location>
        <begin position="46"/>
        <end position="68"/>
    </location>
</feature>
<feature type="transmembrane region" description="Helical" evidence="2">
    <location>
        <begin position="140"/>
        <end position="161"/>
    </location>
</feature>
<feature type="compositionally biased region" description="Pro residues" evidence="1">
    <location>
        <begin position="393"/>
        <end position="405"/>
    </location>
</feature>
<feature type="transmembrane region" description="Helical" evidence="2">
    <location>
        <begin position="217"/>
        <end position="235"/>
    </location>
</feature>
<feature type="compositionally biased region" description="Low complexity" evidence="1">
    <location>
        <begin position="419"/>
        <end position="432"/>
    </location>
</feature>
<keyword evidence="2" id="KW-0812">Transmembrane</keyword>
<evidence type="ECO:0000313" key="4">
    <source>
        <dbReference type="Proteomes" id="UP001595872"/>
    </source>
</evidence>
<keyword evidence="2" id="KW-1133">Transmembrane helix</keyword>
<keyword evidence="4" id="KW-1185">Reference proteome</keyword>
<keyword evidence="2" id="KW-0472">Membrane</keyword>
<feature type="transmembrane region" description="Helical" evidence="2">
    <location>
        <begin position="103"/>
        <end position="120"/>
    </location>
</feature>
<gene>
    <name evidence="3" type="ORF">ACFPCY_24885</name>
</gene>
<comment type="caution">
    <text evidence="3">The sequence shown here is derived from an EMBL/GenBank/DDBJ whole genome shotgun (WGS) entry which is preliminary data.</text>
</comment>
<feature type="compositionally biased region" description="Polar residues" evidence="1">
    <location>
        <begin position="328"/>
        <end position="338"/>
    </location>
</feature>
<feature type="compositionally biased region" description="Low complexity" evidence="1">
    <location>
        <begin position="347"/>
        <end position="369"/>
    </location>
</feature>
<name>A0ABV9U461_9ACTN</name>
<dbReference type="PANTHER" id="PTHR40761:SF1">
    <property type="entry name" value="CONSERVED INTEGRAL MEMBRANE ALANINE VALINE AND LEUCINE RICH PROTEIN-RELATED"/>
    <property type="match status" value="1"/>
</dbReference>
<protein>
    <recommendedName>
        <fullName evidence="5">Integral membrane protein</fullName>
    </recommendedName>
</protein>
<feature type="region of interest" description="Disordered" evidence="1">
    <location>
        <begin position="300"/>
        <end position="477"/>
    </location>
</feature>
<evidence type="ECO:0000256" key="2">
    <source>
        <dbReference type="SAM" id="Phobius"/>
    </source>
</evidence>
<evidence type="ECO:0000313" key="3">
    <source>
        <dbReference type="EMBL" id="MFC4910574.1"/>
    </source>
</evidence>
<feature type="transmembrane region" description="Helical" evidence="2">
    <location>
        <begin position="274"/>
        <end position="292"/>
    </location>
</feature>
<feature type="transmembrane region" description="Helical" evidence="2">
    <location>
        <begin position="173"/>
        <end position="197"/>
    </location>
</feature>
<feature type="transmembrane region" description="Helical" evidence="2">
    <location>
        <begin position="6"/>
        <end position="25"/>
    </location>
</feature>
<dbReference type="PANTHER" id="PTHR40761">
    <property type="entry name" value="CONSERVED INTEGRAL MEMBRANE ALANINE VALINE AND LEUCINE RICH PROTEIN-RELATED"/>
    <property type="match status" value="1"/>
</dbReference>
<reference evidence="4" key="1">
    <citation type="journal article" date="2019" name="Int. J. Syst. Evol. Microbiol.">
        <title>The Global Catalogue of Microorganisms (GCM) 10K type strain sequencing project: providing services to taxonomists for standard genome sequencing and annotation.</title>
        <authorList>
            <consortium name="The Broad Institute Genomics Platform"/>
            <consortium name="The Broad Institute Genome Sequencing Center for Infectious Disease"/>
            <person name="Wu L."/>
            <person name="Ma J."/>
        </authorList>
    </citation>
    <scope>NUCLEOTIDE SEQUENCE [LARGE SCALE GENOMIC DNA]</scope>
    <source>
        <strain evidence="4">KLKA75</strain>
    </source>
</reference>
<dbReference type="Proteomes" id="UP001595872">
    <property type="component" value="Unassembled WGS sequence"/>
</dbReference>
<organism evidence="3 4">
    <name type="scientific">Actinomadura gamaensis</name>
    <dbReference type="NCBI Taxonomy" id="1763541"/>
    <lineage>
        <taxon>Bacteria</taxon>
        <taxon>Bacillati</taxon>
        <taxon>Actinomycetota</taxon>
        <taxon>Actinomycetes</taxon>
        <taxon>Streptosporangiales</taxon>
        <taxon>Thermomonosporaceae</taxon>
        <taxon>Actinomadura</taxon>
    </lineage>
</organism>
<proteinExistence type="predicted"/>